<accession>A0A6M4ITP5</accession>
<dbReference type="Gene3D" id="3.40.50.1000">
    <property type="entry name" value="HAD superfamily/HAD-like"/>
    <property type="match status" value="1"/>
</dbReference>
<proteinExistence type="predicted"/>
<dbReference type="KEGG" id="ggr:HKW67_12130"/>
<dbReference type="Gene3D" id="3.40.50.1110">
    <property type="entry name" value="SGNH hydrolase"/>
    <property type="match status" value="1"/>
</dbReference>
<evidence type="ECO:0000313" key="2">
    <source>
        <dbReference type="Proteomes" id="UP000500938"/>
    </source>
</evidence>
<name>A0A6M4ITP5_9BACT</name>
<organism evidence="1 2">
    <name type="scientific">Gemmatimonas groenlandica</name>
    <dbReference type="NCBI Taxonomy" id="2732249"/>
    <lineage>
        <taxon>Bacteria</taxon>
        <taxon>Pseudomonadati</taxon>
        <taxon>Gemmatimonadota</taxon>
        <taxon>Gemmatimonadia</taxon>
        <taxon>Gemmatimonadales</taxon>
        <taxon>Gemmatimonadaceae</taxon>
        <taxon>Gemmatimonas</taxon>
    </lineage>
</organism>
<dbReference type="NCBIfam" id="TIGR01681">
    <property type="entry name" value="HAD-SF-IIIC"/>
    <property type="match status" value="1"/>
</dbReference>
<dbReference type="AlphaFoldDB" id="A0A6M4ITP5"/>
<dbReference type="RefSeq" id="WP_171225637.1">
    <property type="nucleotide sequence ID" value="NZ_CP053085.1"/>
</dbReference>
<dbReference type="InterPro" id="IPR010033">
    <property type="entry name" value="HAD_SF_ppase_IIIC"/>
</dbReference>
<dbReference type="NCBIfam" id="TIGR01686">
    <property type="entry name" value="FkbH"/>
    <property type="match status" value="1"/>
</dbReference>
<keyword evidence="2" id="KW-1185">Reference proteome</keyword>
<sequence length="592" mass="65919">MDLGASSKAILRNGKKLRRQLRELPNLREFRIAVLGGSTTDEFVDFLEIELLSNGIRPTFYQSEYGAYFEEAVLSPSTLAAFRPQLVVVYTTVRNIRLDDDYGASEERFQQRLEAEYQRYVAIWDSIEQTIGCEIIQNTFDPPLYRILGNLDASHPAGAVRFVNALNCRFAEAAASRSRLRLNDLSSLASQLGVEQWRDLPRWFSYKLAHTPAAHLEIARSVGASITSALFGSKKCLVLDLDNTLWGGVIGDDGVDKIRLGRESADAEAFVEFHEYCLRLRSRGILLAVCSKNNHDIAMEGLRHPDSVLRPEHFAAIRANWLPKDENIRSIAEELNIGVDSLVFVDDNPAERALVAAQLPTVGVPEVGSDVSQFAAVVESYRFFETTAVSGEDLVRSSQYQANTERVLAGAAYQNYGEYLSSLEMSADIGGFKAPYLERIAQLVNKTNQFNLTTRRLSHSEVLEIAADSTQVAIYGRLADKFGDNGLVTVVQARVLDGVAHVELWLMSCRVLKRELEAAMLDVLVERCAVAGASAIHGLYIPTAKNAMVADHYSRLGFRKVEEERTDGATNWYLEVAGYTPRNKHIQIERSA</sequence>
<dbReference type="InterPro" id="IPR023214">
    <property type="entry name" value="HAD_sf"/>
</dbReference>
<evidence type="ECO:0000313" key="1">
    <source>
        <dbReference type="EMBL" id="QJR36202.1"/>
    </source>
</evidence>
<protein>
    <submittedName>
        <fullName evidence="1">HAD-IIIC family phosphatase</fullName>
    </submittedName>
</protein>
<gene>
    <name evidence="1" type="ORF">HKW67_12130</name>
</gene>
<dbReference type="InterPro" id="IPR010037">
    <property type="entry name" value="FkbH_domain"/>
</dbReference>
<reference evidence="1 2" key="1">
    <citation type="submission" date="2020-05" db="EMBL/GenBank/DDBJ databases">
        <title>Complete genome sequence of Gemmatimonas greenlandica TET16.</title>
        <authorList>
            <person name="Zeng Y."/>
        </authorList>
    </citation>
    <scope>NUCLEOTIDE SEQUENCE [LARGE SCALE GENOMIC DNA]</scope>
    <source>
        <strain evidence="1 2">TET16</strain>
    </source>
</reference>
<dbReference type="EMBL" id="CP053085">
    <property type="protein sequence ID" value="QJR36202.1"/>
    <property type="molecule type" value="Genomic_DNA"/>
</dbReference>
<dbReference type="GO" id="GO:0016788">
    <property type="term" value="F:hydrolase activity, acting on ester bonds"/>
    <property type="evidence" value="ECO:0007669"/>
    <property type="project" value="UniProtKB-ARBA"/>
</dbReference>
<dbReference type="SUPFAM" id="SSF56784">
    <property type="entry name" value="HAD-like"/>
    <property type="match status" value="1"/>
</dbReference>
<dbReference type="InterPro" id="IPR036412">
    <property type="entry name" value="HAD-like_sf"/>
</dbReference>
<dbReference type="Proteomes" id="UP000500938">
    <property type="component" value="Chromosome"/>
</dbReference>
<dbReference type="InterPro" id="IPR036514">
    <property type="entry name" value="SGNH_hydro_sf"/>
</dbReference>